<dbReference type="EnsemblMetazoa" id="AFUN014389-RA">
    <property type="protein sequence ID" value="AFUN014389-PA"/>
    <property type="gene ID" value="AFUN014389"/>
</dbReference>
<organism evidence="1">
    <name type="scientific">Anopheles funestus</name>
    <name type="common">African malaria mosquito</name>
    <dbReference type="NCBI Taxonomy" id="62324"/>
    <lineage>
        <taxon>Eukaryota</taxon>
        <taxon>Metazoa</taxon>
        <taxon>Ecdysozoa</taxon>
        <taxon>Arthropoda</taxon>
        <taxon>Hexapoda</taxon>
        <taxon>Insecta</taxon>
        <taxon>Pterygota</taxon>
        <taxon>Neoptera</taxon>
        <taxon>Endopterygota</taxon>
        <taxon>Diptera</taxon>
        <taxon>Nematocera</taxon>
        <taxon>Culicoidea</taxon>
        <taxon>Culicidae</taxon>
        <taxon>Anophelinae</taxon>
        <taxon>Anopheles</taxon>
    </lineage>
</organism>
<name>A0A182S1P4_ANOFN</name>
<reference evidence="1" key="1">
    <citation type="submission" date="2020-05" db="UniProtKB">
        <authorList>
            <consortium name="EnsemblMetazoa"/>
        </authorList>
    </citation>
    <scope>IDENTIFICATION</scope>
    <source>
        <strain evidence="1">FUMOZ</strain>
    </source>
</reference>
<evidence type="ECO:0000313" key="1">
    <source>
        <dbReference type="EnsemblMetazoa" id="AFUN014389-PA"/>
    </source>
</evidence>
<proteinExistence type="predicted"/>
<sequence length="130" mass="14681">MVQKIVTPVVGIGFLGPVLWTWTVRSQSGNTGYPRAQGNVVQRASAVESWSRCYWPERRLPKAGVDVQASKRETVHLVSALEIVRQCYWLDHRFPMAGFLQVSSSSERPQGETVINLEEGSPHFLSQYYT</sequence>
<protein>
    <submittedName>
        <fullName evidence="1">Uncharacterized protein</fullName>
    </submittedName>
</protein>
<accession>A0A182S1P4</accession>
<dbReference type="AlphaFoldDB" id="A0A182S1P4"/>
<dbReference type="VEuPathDB" id="VectorBase:AFUN014389"/>